<keyword evidence="3" id="KW-1185">Reference proteome</keyword>
<dbReference type="EMBL" id="PNCK01000046">
    <property type="protein sequence ID" value="TMP41952.1"/>
    <property type="molecule type" value="Genomic_DNA"/>
</dbReference>
<comment type="caution">
    <text evidence="2">The sequence shown here is derived from an EMBL/GenBank/DDBJ whole genome shotgun (WGS) entry which is preliminary data.</text>
</comment>
<reference evidence="2" key="3">
    <citation type="submission" date="2019-09" db="EMBL/GenBank/DDBJ databases">
        <title>Co-occurence of chitin degradation, pigmentation and bioactivity in marine Pseudoalteromonas.</title>
        <authorList>
            <person name="Sonnenschein E.C."/>
            <person name="Bech P.K."/>
        </authorList>
    </citation>
    <scope>NUCLEOTIDE SEQUENCE</scope>
    <source>
        <strain evidence="2">S2231</strain>
        <strain evidence="1">S2233</strain>
    </source>
</reference>
<reference evidence="3 4" key="1">
    <citation type="submission" date="2017-12" db="EMBL/GenBank/DDBJ databases">
        <authorList>
            <person name="Paulsen S."/>
            <person name="Gram L.K."/>
        </authorList>
    </citation>
    <scope>NUCLEOTIDE SEQUENCE [LARGE SCALE GENOMIC DNA]</scope>
    <source>
        <strain evidence="2 4">S2231</strain>
        <strain evidence="1 3">S2233</strain>
    </source>
</reference>
<evidence type="ECO:0000313" key="4">
    <source>
        <dbReference type="Proteomes" id="UP000307706"/>
    </source>
</evidence>
<evidence type="ECO:0000313" key="1">
    <source>
        <dbReference type="EMBL" id="TMP41952.1"/>
    </source>
</evidence>
<gene>
    <name evidence="2" type="ORF">CWB96_19155</name>
    <name evidence="1" type="ORF">CWB97_13405</name>
</gene>
<dbReference type="RefSeq" id="WP_138597402.1">
    <property type="nucleotide sequence ID" value="NZ_PNCK01000046.1"/>
</dbReference>
<name>A0A5S3XLF6_9GAMM</name>
<accession>A0A5S3XLF6</accession>
<sequence length="347" mass="38057">MRTAEKSSALSHATSRLRYMKILTICTLLVAFNVTANGMNILTLTADEQQITLSKKVPYPNGISHDKHGALYVGSVVNGNIVKISSSGEQTIFHSDSDEIFSGTSLRYDPLTDILWVASPNFFGISNAQKSTALKNNRISAIQLSSRQLIKQWLIPDGGFGNDIALDTAGGVYVTDSTKDRVYHLKSVTSEFTHFLNSKLFTAGRIGPAGIAVLPNSDLIIGLYSEGTLVRATIDKEGDKPAFSQLNLQRRLENPDGLYPLPNGRLLVLEVAPISGNGRLSIIDLLARPPYPVTTIVNDLASPLNLTLRNNELFITESRIRHLLLPDDKSPEPDMFFIKRVNLQALL</sequence>
<dbReference type="EMBL" id="PNCL01000122">
    <property type="protein sequence ID" value="TMP54509.1"/>
    <property type="molecule type" value="Genomic_DNA"/>
</dbReference>
<dbReference type="Proteomes" id="UP000307706">
    <property type="component" value="Unassembled WGS sequence"/>
</dbReference>
<evidence type="ECO:0000313" key="2">
    <source>
        <dbReference type="EMBL" id="TMP54509.1"/>
    </source>
</evidence>
<dbReference type="Gene3D" id="2.120.10.30">
    <property type="entry name" value="TolB, C-terminal domain"/>
    <property type="match status" value="1"/>
</dbReference>
<dbReference type="OrthoDB" id="517707at2"/>
<dbReference type="InterPro" id="IPR011042">
    <property type="entry name" value="6-blade_b-propeller_TolB-like"/>
</dbReference>
<proteinExistence type="predicted"/>
<dbReference type="AlphaFoldDB" id="A0A5S3XLF6"/>
<protein>
    <submittedName>
        <fullName evidence="2">Gluconolaconase</fullName>
    </submittedName>
</protein>
<reference evidence="3 4" key="2">
    <citation type="submission" date="2019-06" db="EMBL/GenBank/DDBJ databases">
        <title>Co-occurence of chitin degradation, pigmentation and bioactivity in marine Pseudoalteromonas.</title>
        <authorList>
            <person name="Sonnenschein E.C."/>
            <person name="Bech P.K."/>
        </authorList>
    </citation>
    <scope>NUCLEOTIDE SEQUENCE [LARGE SCALE GENOMIC DNA]</scope>
    <source>
        <strain evidence="4">S2231</strain>
        <strain evidence="3">S2233</strain>
    </source>
</reference>
<evidence type="ECO:0000313" key="3">
    <source>
        <dbReference type="Proteomes" id="UP000305730"/>
    </source>
</evidence>
<organism evidence="2 4">
    <name type="scientific">Pseudoalteromonas citrea</name>
    <dbReference type="NCBI Taxonomy" id="43655"/>
    <lineage>
        <taxon>Bacteria</taxon>
        <taxon>Pseudomonadati</taxon>
        <taxon>Pseudomonadota</taxon>
        <taxon>Gammaproteobacteria</taxon>
        <taxon>Alteromonadales</taxon>
        <taxon>Pseudoalteromonadaceae</taxon>
        <taxon>Pseudoalteromonas</taxon>
    </lineage>
</organism>
<dbReference type="Proteomes" id="UP000305730">
    <property type="component" value="Unassembled WGS sequence"/>
</dbReference>
<dbReference type="SUPFAM" id="SSF63829">
    <property type="entry name" value="Calcium-dependent phosphotriesterase"/>
    <property type="match status" value="1"/>
</dbReference>